<name>A0A371H3S6_MUCPR</name>
<accession>A0A371H3S6</accession>
<feature type="non-terminal residue" evidence="1">
    <location>
        <position position="1"/>
    </location>
</feature>
<protein>
    <submittedName>
        <fullName evidence="1">Uncharacterized protein</fullName>
    </submittedName>
</protein>
<dbReference type="OrthoDB" id="1423537at2759"/>
<proteinExistence type="predicted"/>
<gene>
    <name evidence="1" type="ORF">CR513_19753</name>
</gene>
<dbReference type="EMBL" id="QJKJ01003646">
    <property type="protein sequence ID" value="RDX97474.1"/>
    <property type="molecule type" value="Genomic_DNA"/>
</dbReference>
<evidence type="ECO:0000313" key="2">
    <source>
        <dbReference type="Proteomes" id="UP000257109"/>
    </source>
</evidence>
<keyword evidence="2" id="KW-1185">Reference proteome</keyword>
<organism evidence="1 2">
    <name type="scientific">Mucuna pruriens</name>
    <name type="common">Velvet bean</name>
    <name type="synonym">Dolichos pruriens</name>
    <dbReference type="NCBI Taxonomy" id="157652"/>
    <lineage>
        <taxon>Eukaryota</taxon>
        <taxon>Viridiplantae</taxon>
        <taxon>Streptophyta</taxon>
        <taxon>Embryophyta</taxon>
        <taxon>Tracheophyta</taxon>
        <taxon>Spermatophyta</taxon>
        <taxon>Magnoliopsida</taxon>
        <taxon>eudicotyledons</taxon>
        <taxon>Gunneridae</taxon>
        <taxon>Pentapetalae</taxon>
        <taxon>rosids</taxon>
        <taxon>fabids</taxon>
        <taxon>Fabales</taxon>
        <taxon>Fabaceae</taxon>
        <taxon>Papilionoideae</taxon>
        <taxon>50 kb inversion clade</taxon>
        <taxon>NPAAA clade</taxon>
        <taxon>indigoferoid/millettioid clade</taxon>
        <taxon>Phaseoleae</taxon>
        <taxon>Mucuna</taxon>
    </lineage>
</organism>
<sequence length="114" mass="13387">TQAYDEEKRYKHMTTNLTTCMNFVLKKKAQALPKIASIKMQTLNMIKAEQVYSEKIFVVMQENQCIANSHYVQNSRYSKSTSGLAMTYTVKLKEWWCDYGEFQALRLLCYHVPI</sequence>
<comment type="caution">
    <text evidence="1">The sequence shown here is derived from an EMBL/GenBank/DDBJ whole genome shotgun (WGS) entry which is preliminary data.</text>
</comment>
<evidence type="ECO:0000313" key="1">
    <source>
        <dbReference type="EMBL" id="RDX97474.1"/>
    </source>
</evidence>
<dbReference type="AlphaFoldDB" id="A0A371H3S6"/>
<reference evidence="1" key="1">
    <citation type="submission" date="2018-05" db="EMBL/GenBank/DDBJ databases">
        <title>Draft genome of Mucuna pruriens seed.</title>
        <authorList>
            <person name="Nnadi N.E."/>
            <person name="Vos R."/>
            <person name="Hasami M.H."/>
            <person name="Devisetty U.K."/>
            <person name="Aguiy J.C."/>
        </authorList>
    </citation>
    <scope>NUCLEOTIDE SEQUENCE [LARGE SCALE GENOMIC DNA]</scope>
    <source>
        <strain evidence="1">JCA_2017</strain>
    </source>
</reference>
<feature type="non-terminal residue" evidence="1">
    <location>
        <position position="114"/>
    </location>
</feature>
<dbReference type="Proteomes" id="UP000257109">
    <property type="component" value="Unassembled WGS sequence"/>
</dbReference>